<dbReference type="GO" id="GO:0006508">
    <property type="term" value="P:proteolysis"/>
    <property type="evidence" value="ECO:0007669"/>
    <property type="project" value="InterPro"/>
</dbReference>
<evidence type="ECO:0000256" key="4">
    <source>
        <dbReference type="ARBA" id="ARBA00022722"/>
    </source>
</evidence>
<dbReference type="EMBL" id="CARXXK010000001">
    <property type="protein sequence ID" value="CAI6344468.1"/>
    <property type="molecule type" value="Genomic_DNA"/>
</dbReference>
<dbReference type="InterPro" id="IPR036397">
    <property type="entry name" value="RNaseH_sf"/>
</dbReference>
<feature type="compositionally biased region" description="Polar residues" evidence="8">
    <location>
        <begin position="302"/>
        <end position="330"/>
    </location>
</feature>
<evidence type="ECO:0000313" key="11">
    <source>
        <dbReference type="Proteomes" id="UP001160148"/>
    </source>
</evidence>
<dbReference type="Pfam" id="PF00665">
    <property type="entry name" value="rve"/>
    <property type="match status" value="1"/>
</dbReference>
<feature type="compositionally biased region" description="Low complexity" evidence="8">
    <location>
        <begin position="256"/>
        <end position="296"/>
    </location>
</feature>
<organism evidence="10 11">
    <name type="scientific">Macrosiphum euphorbiae</name>
    <name type="common">potato aphid</name>
    <dbReference type="NCBI Taxonomy" id="13131"/>
    <lineage>
        <taxon>Eukaryota</taxon>
        <taxon>Metazoa</taxon>
        <taxon>Ecdysozoa</taxon>
        <taxon>Arthropoda</taxon>
        <taxon>Hexapoda</taxon>
        <taxon>Insecta</taxon>
        <taxon>Pterygota</taxon>
        <taxon>Neoptera</taxon>
        <taxon>Paraneoptera</taxon>
        <taxon>Hemiptera</taxon>
        <taxon>Sternorrhyncha</taxon>
        <taxon>Aphidomorpha</taxon>
        <taxon>Aphidoidea</taxon>
        <taxon>Aphididae</taxon>
        <taxon>Macrosiphini</taxon>
        <taxon>Macrosiphum</taxon>
    </lineage>
</organism>
<dbReference type="FunFam" id="3.30.420.10:FF:000032">
    <property type="entry name" value="Retrovirus-related Pol polyprotein from transposon 297-like Protein"/>
    <property type="match status" value="1"/>
</dbReference>
<proteinExistence type="predicted"/>
<evidence type="ECO:0000259" key="9">
    <source>
        <dbReference type="PROSITE" id="PS50994"/>
    </source>
</evidence>
<sequence length="905" mass="104754">MAPKKNVTEEAFNAFREEVERNSQYLVNQLLQKIESLKEDYVSKIENIEENWARKLVEIEQKYELREQRASPPPAHNCINNNNLHHTDIARPTFFGNGRDIHPRDFLSRLEEYFAIKQTYVGEKIIVVGDCLKSNAYSWFSTVRFQLCNYEDFKRAFIDEYWSREIQIQVWSQCLNVSQVTANYREHFATWATKLRHLEVPRLSEPEIVKHIAKHYPGYLRAILVSLPERTIVAAMKILGEEENTNEKPEQTATDRNNNQQKSNNWNNQRNNGWNSFQPRNNRWNNNQPYRPNDNNKGGEAQQKSTPQTEQIKQVSVSADPQAGPSNSETYAVNSLNATNASISPYLKCEIEGEEMLLLVDTGATVSVLTKEVVDVVTQRNSRIPQFPVTGIQISNAVGKKICKVSKQIFCECKIGDIYLQTNFIQVEGLNEKGIIGADILNKYSAQIKFNKQTVQFNVNNIPITVPFANREPRITKDHLLNVEINDNLDNDHVSLNDQESQMFVSLLNKYEHIFSEQPGKITEFQCQIRVKPGDPIYQRPYPIPVSRIPKVVPEIAVKQLVEETHKIYGHCGTYKTYKLLQQDHQFKNMYRTIKQIIKTCDLCQKAKISNITARGPTLSLLPTEPREMVSVDLMGPLPRGQGGCRYILAILDVFSKYIKLYPLKRATTDTIIKRLVSEYIPTIGLFKKILTDNGTQFTSTKWEKVMQGLKITNLHTTIYHPESNPVERANREIGRLLRTYCHKQHTNWLKWLDNVEYWINHTTHTTTGYTPNYIMFGEKTKLSISKLVVFPKHEDLKKPPDIIQIVMKRSKKQADLRNAYKDRDKRFPQYNVGDQILIKEHRLSSAEDKETHKLFLIYHGPYQIQAVHNNNTVTIQINGSHRTINFKNIKRYYKPVSGVSQTNN</sequence>
<dbReference type="PROSITE" id="PS00141">
    <property type="entry name" value="ASP_PROTEASE"/>
    <property type="match status" value="1"/>
</dbReference>
<dbReference type="SUPFAM" id="SSF53098">
    <property type="entry name" value="Ribonuclease H-like"/>
    <property type="match status" value="1"/>
</dbReference>
<dbReference type="InterPro" id="IPR001584">
    <property type="entry name" value="Integrase_cat-core"/>
</dbReference>
<dbReference type="PANTHER" id="PTHR37984:SF15">
    <property type="entry name" value="INTEGRASE CATALYTIC DOMAIN-CONTAINING PROTEIN"/>
    <property type="match status" value="1"/>
</dbReference>
<dbReference type="EC" id="2.7.7.49" evidence="1"/>
<comment type="caution">
    <text evidence="10">The sequence shown here is derived from an EMBL/GenBank/DDBJ whole genome shotgun (WGS) entry which is preliminary data.</text>
</comment>
<evidence type="ECO:0000256" key="7">
    <source>
        <dbReference type="ARBA" id="ARBA00022918"/>
    </source>
</evidence>
<dbReference type="GO" id="GO:0015074">
    <property type="term" value="P:DNA integration"/>
    <property type="evidence" value="ECO:0007669"/>
    <property type="project" value="InterPro"/>
</dbReference>
<dbReference type="Gene3D" id="2.40.70.10">
    <property type="entry name" value="Acid Proteases"/>
    <property type="match status" value="1"/>
</dbReference>
<accession>A0AAV0VJQ6</accession>
<dbReference type="GO" id="GO:0004519">
    <property type="term" value="F:endonuclease activity"/>
    <property type="evidence" value="ECO:0007669"/>
    <property type="project" value="UniProtKB-KW"/>
</dbReference>
<keyword evidence="7" id="KW-0695">RNA-directed DNA polymerase</keyword>
<dbReference type="GO" id="GO:0003676">
    <property type="term" value="F:nucleic acid binding"/>
    <property type="evidence" value="ECO:0007669"/>
    <property type="project" value="InterPro"/>
</dbReference>
<dbReference type="SUPFAM" id="SSF50630">
    <property type="entry name" value="Acid proteases"/>
    <property type="match status" value="1"/>
</dbReference>
<dbReference type="InterPro" id="IPR041588">
    <property type="entry name" value="Integrase_H2C2"/>
</dbReference>
<dbReference type="Proteomes" id="UP001160148">
    <property type="component" value="Unassembled WGS sequence"/>
</dbReference>
<dbReference type="InterPro" id="IPR001969">
    <property type="entry name" value="Aspartic_peptidase_AS"/>
</dbReference>
<keyword evidence="6" id="KW-0378">Hydrolase</keyword>
<dbReference type="GO" id="GO:0003964">
    <property type="term" value="F:RNA-directed DNA polymerase activity"/>
    <property type="evidence" value="ECO:0007669"/>
    <property type="project" value="UniProtKB-KW"/>
</dbReference>
<evidence type="ECO:0000256" key="3">
    <source>
        <dbReference type="ARBA" id="ARBA00022695"/>
    </source>
</evidence>
<evidence type="ECO:0000313" key="10">
    <source>
        <dbReference type="EMBL" id="CAI6344468.1"/>
    </source>
</evidence>
<evidence type="ECO:0000256" key="5">
    <source>
        <dbReference type="ARBA" id="ARBA00022759"/>
    </source>
</evidence>
<keyword evidence="5" id="KW-0255">Endonuclease</keyword>
<dbReference type="InterPro" id="IPR012337">
    <property type="entry name" value="RNaseH-like_sf"/>
</dbReference>
<dbReference type="Pfam" id="PF13975">
    <property type="entry name" value="gag-asp_proteas"/>
    <property type="match status" value="1"/>
</dbReference>
<dbReference type="InterPro" id="IPR021109">
    <property type="entry name" value="Peptidase_aspartic_dom_sf"/>
</dbReference>
<feature type="domain" description="Integrase catalytic" evidence="9">
    <location>
        <begin position="622"/>
        <end position="780"/>
    </location>
</feature>
<evidence type="ECO:0000256" key="2">
    <source>
        <dbReference type="ARBA" id="ARBA00022679"/>
    </source>
</evidence>
<keyword evidence="11" id="KW-1185">Reference proteome</keyword>
<protein>
    <recommendedName>
        <fullName evidence="1">RNA-directed DNA polymerase</fullName>
        <ecNumber evidence="1">2.7.7.49</ecNumber>
    </recommendedName>
</protein>
<dbReference type="GO" id="GO:0004190">
    <property type="term" value="F:aspartic-type endopeptidase activity"/>
    <property type="evidence" value="ECO:0007669"/>
    <property type="project" value="InterPro"/>
</dbReference>
<gene>
    <name evidence="10" type="ORF">MEUPH1_LOCUS1599</name>
</gene>
<feature type="region of interest" description="Disordered" evidence="8">
    <location>
        <begin position="243"/>
        <end position="330"/>
    </location>
</feature>
<dbReference type="PANTHER" id="PTHR37984">
    <property type="entry name" value="PROTEIN CBG26694"/>
    <property type="match status" value="1"/>
</dbReference>
<dbReference type="Gene3D" id="3.30.420.10">
    <property type="entry name" value="Ribonuclease H-like superfamily/Ribonuclease H"/>
    <property type="match status" value="1"/>
</dbReference>
<name>A0AAV0VJQ6_9HEMI</name>
<reference evidence="10 11" key="1">
    <citation type="submission" date="2023-01" db="EMBL/GenBank/DDBJ databases">
        <authorList>
            <person name="Whitehead M."/>
        </authorList>
    </citation>
    <scope>NUCLEOTIDE SEQUENCE [LARGE SCALE GENOMIC DNA]</scope>
</reference>
<keyword evidence="4" id="KW-0540">Nuclease</keyword>
<dbReference type="InterPro" id="IPR050951">
    <property type="entry name" value="Retrovirus_Pol_polyprotein"/>
</dbReference>
<evidence type="ECO:0000256" key="6">
    <source>
        <dbReference type="ARBA" id="ARBA00022801"/>
    </source>
</evidence>
<dbReference type="AlphaFoldDB" id="A0AAV0VJQ6"/>
<dbReference type="Pfam" id="PF17921">
    <property type="entry name" value="Integrase_H2C2"/>
    <property type="match status" value="1"/>
</dbReference>
<dbReference type="PROSITE" id="PS50994">
    <property type="entry name" value="INTEGRASE"/>
    <property type="match status" value="1"/>
</dbReference>
<dbReference type="Gene3D" id="1.10.340.70">
    <property type="match status" value="1"/>
</dbReference>
<evidence type="ECO:0000256" key="8">
    <source>
        <dbReference type="SAM" id="MobiDB-lite"/>
    </source>
</evidence>
<evidence type="ECO:0000256" key="1">
    <source>
        <dbReference type="ARBA" id="ARBA00012493"/>
    </source>
</evidence>
<keyword evidence="2" id="KW-0808">Transferase</keyword>
<keyword evidence="3" id="KW-0548">Nucleotidyltransferase</keyword>